<gene>
    <name evidence="1" type="ORF">GCM10022214_77780</name>
</gene>
<comment type="caution">
    <text evidence="1">The sequence shown here is derived from an EMBL/GenBank/DDBJ whole genome shotgun (WGS) entry which is preliminary data.</text>
</comment>
<sequence>MNDDLVALLFDVVERLEQHIQTGEYVAIAALEGERTLLLSDYDYLRDQDAAVAFEQQAAAHARRIGAIRWVLAVPQVWVIGERDVATRAPSSHPLRPGEQEAITWMGFDQEGGIDYGRVPYTRRPDGEPVFGEPEVFTVPLTPGDLMPGNTLLRTLMDDEPSAGD</sequence>
<protein>
    <recommendedName>
        <fullName evidence="3">Immunity protein 35 domain-containing protein</fullName>
    </recommendedName>
</protein>
<keyword evidence="2" id="KW-1185">Reference proteome</keyword>
<evidence type="ECO:0008006" key="3">
    <source>
        <dbReference type="Google" id="ProtNLM"/>
    </source>
</evidence>
<dbReference type="RefSeq" id="WP_344957633.1">
    <property type="nucleotide sequence ID" value="NZ_BAAAZG010000061.1"/>
</dbReference>
<accession>A0ABP7X0C1</accession>
<organism evidence="1 2">
    <name type="scientific">Actinomadura miaoliensis</name>
    <dbReference type="NCBI Taxonomy" id="430685"/>
    <lineage>
        <taxon>Bacteria</taxon>
        <taxon>Bacillati</taxon>
        <taxon>Actinomycetota</taxon>
        <taxon>Actinomycetes</taxon>
        <taxon>Streptosporangiales</taxon>
        <taxon>Thermomonosporaceae</taxon>
        <taxon>Actinomadura</taxon>
    </lineage>
</organism>
<proteinExistence type="predicted"/>
<evidence type="ECO:0000313" key="1">
    <source>
        <dbReference type="EMBL" id="GAA4100796.1"/>
    </source>
</evidence>
<evidence type="ECO:0000313" key="2">
    <source>
        <dbReference type="Proteomes" id="UP001500683"/>
    </source>
</evidence>
<dbReference type="EMBL" id="BAAAZG010000061">
    <property type="protein sequence ID" value="GAA4100796.1"/>
    <property type="molecule type" value="Genomic_DNA"/>
</dbReference>
<name>A0ABP7X0C1_9ACTN</name>
<dbReference type="Proteomes" id="UP001500683">
    <property type="component" value="Unassembled WGS sequence"/>
</dbReference>
<reference evidence="2" key="1">
    <citation type="journal article" date="2019" name="Int. J. Syst. Evol. Microbiol.">
        <title>The Global Catalogue of Microorganisms (GCM) 10K type strain sequencing project: providing services to taxonomists for standard genome sequencing and annotation.</title>
        <authorList>
            <consortium name="The Broad Institute Genomics Platform"/>
            <consortium name="The Broad Institute Genome Sequencing Center for Infectious Disease"/>
            <person name="Wu L."/>
            <person name="Ma J."/>
        </authorList>
    </citation>
    <scope>NUCLEOTIDE SEQUENCE [LARGE SCALE GENOMIC DNA]</scope>
    <source>
        <strain evidence="2">JCM 16702</strain>
    </source>
</reference>